<protein>
    <submittedName>
        <fullName evidence="2">Uncharacterized protein</fullName>
    </submittedName>
</protein>
<name>A0A9D7SIK3_9BACT</name>
<evidence type="ECO:0000313" key="2">
    <source>
        <dbReference type="EMBL" id="MBK9797189.1"/>
    </source>
</evidence>
<proteinExistence type="predicted"/>
<gene>
    <name evidence="2" type="ORF">IPP58_11950</name>
</gene>
<evidence type="ECO:0000256" key="1">
    <source>
        <dbReference type="SAM" id="Phobius"/>
    </source>
</evidence>
<organism evidence="2 3">
    <name type="scientific">Candidatus Geothrix skivensis</name>
    <dbReference type="NCBI Taxonomy" id="2954439"/>
    <lineage>
        <taxon>Bacteria</taxon>
        <taxon>Pseudomonadati</taxon>
        <taxon>Acidobacteriota</taxon>
        <taxon>Holophagae</taxon>
        <taxon>Holophagales</taxon>
        <taxon>Holophagaceae</taxon>
        <taxon>Geothrix</taxon>
    </lineage>
</organism>
<keyword evidence="1" id="KW-0812">Transmembrane</keyword>
<keyword evidence="1" id="KW-0472">Membrane</keyword>
<evidence type="ECO:0000313" key="3">
    <source>
        <dbReference type="Proteomes" id="UP000886657"/>
    </source>
</evidence>
<keyword evidence="1" id="KW-1133">Transmembrane helix</keyword>
<feature type="transmembrane region" description="Helical" evidence="1">
    <location>
        <begin position="70"/>
        <end position="91"/>
    </location>
</feature>
<feature type="transmembrane region" description="Helical" evidence="1">
    <location>
        <begin position="103"/>
        <end position="126"/>
    </location>
</feature>
<dbReference type="Proteomes" id="UP000886657">
    <property type="component" value="Unassembled WGS sequence"/>
</dbReference>
<comment type="caution">
    <text evidence="2">The sequence shown here is derived from an EMBL/GenBank/DDBJ whole genome shotgun (WGS) entry which is preliminary data.</text>
</comment>
<dbReference type="AlphaFoldDB" id="A0A9D7SIK3"/>
<sequence length="162" mass="17521">MRIPAPSLLRQNLLCAAALGLLFLSAPFPQIQTILHALLVLALAPRVEAPLVGAFWALAAGWTVEGSLRLLPHLGGTPWADLTLVLLAGWMAGRWPLEGLKGWLLRLAGLSVVHFLAVQAAVALAAGPHPWGWGWLWVLLSLPLWGWLSWRLLYAGPGSGRR</sequence>
<accession>A0A9D7SIK3</accession>
<feature type="transmembrane region" description="Helical" evidence="1">
    <location>
        <begin position="132"/>
        <end position="153"/>
    </location>
</feature>
<dbReference type="EMBL" id="JADKIO010000008">
    <property type="protein sequence ID" value="MBK9797189.1"/>
    <property type="molecule type" value="Genomic_DNA"/>
</dbReference>
<reference evidence="2" key="1">
    <citation type="submission" date="2020-10" db="EMBL/GenBank/DDBJ databases">
        <title>Connecting structure to function with the recovery of over 1000 high-quality activated sludge metagenome-assembled genomes encoding full-length rRNA genes using long-read sequencing.</title>
        <authorList>
            <person name="Singleton C.M."/>
            <person name="Petriglieri F."/>
            <person name="Kristensen J.M."/>
            <person name="Kirkegaard R.H."/>
            <person name="Michaelsen T.Y."/>
            <person name="Andersen M.H."/>
            <person name="Karst S.M."/>
            <person name="Dueholm M.S."/>
            <person name="Nielsen P.H."/>
            <person name="Albertsen M."/>
        </authorList>
    </citation>
    <scope>NUCLEOTIDE SEQUENCE</scope>
    <source>
        <strain evidence="2">Skiv_18-Q3-R9-52_MAXAC.067</strain>
    </source>
</reference>